<keyword evidence="3" id="KW-1185">Reference proteome</keyword>
<keyword evidence="1" id="KW-0812">Transmembrane</keyword>
<evidence type="ECO:0000256" key="1">
    <source>
        <dbReference type="SAM" id="Phobius"/>
    </source>
</evidence>
<comment type="caution">
    <text evidence="2">The sequence shown here is derived from an EMBL/GenBank/DDBJ whole genome shotgun (WGS) entry which is preliminary data.</text>
</comment>
<keyword evidence="1" id="KW-0472">Membrane</keyword>
<feature type="transmembrane region" description="Helical" evidence="1">
    <location>
        <begin position="41"/>
        <end position="64"/>
    </location>
</feature>
<dbReference type="AlphaFoldDB" id="A0A6L7GR86"/>
<dbReference type="Proteomes" id="UP000475545">
    <property type="component" value="Unassembled WGS sequence"/>
</dbReference>
<evidence type="ECO:0000313" key="2">
    <source>
        <dbReference type="EMBL" id="MXP21195.1"/>
    </source>
</evidence>
<keyword evidence="1" id="KW-1133">Transmembrane helix</keyword>
<protein>
    <submittedName>
        <fullName evidence="2">Uncharacterized protein</fullName>
    </submittedName>
</protein>
<evidence type="ECO:0000313" key="3">
    <source>
        <dbReference type="Proteomes" id="UP000475545"/>
    </source>
</evidence>
<reference evidence="2 3" key="1">
    <citation type="submission" date="2019-11" db="EMBL/GenBank/DDBJ databases">
        <title>Gordonia sp. nov., a novel actinobacterium isolated from mangrove soil in Hainan.</title>
        <authorList>
            <person name="Huang X."/>
            <person name="Xie Y."/>
            <person name="Chu X."/>
            <person name="Xiao K."/>
        </authorList>
    </citation>
    <scope>NUCLEOTIDE SEQUENCE [LARGE SCALE GENOMIC DNA]</scope>
    <source>
        <strain evidence="2 3">HNM0687</strain>
    </source>
</reference>
<proteinExistence type="predicted"/>
<dbReference type="RefSeq" id="WP_160901228.1">
    <property type="nucleotide sequence ID" value="NZ_CP102850.1"/>
</dbReference>
<sequence length="160" mass="16792">MTYPQPPGPDWATSGHTRPEYWLQPGPMLPQHTWQRRTRSVIILASALAGLLLAGVAVVALMVGSVNAATFSARGVVICASGDGQIATGTAVRIYDETGEELASTQLGGPRTDEGRCELPFTADDVPAARGGYVVRVGDAFQETVSESALEQGAVLRPVS</sequence>
<accession>A0A6L7GR86</accession>
<organism evidence="2 3">
    <name type="scientific">Gordonia mangrovi</name>
    <dbReference type="NCBI Taxonomy" id="2665643"/>
    <lineage>
        <taxon>Bacteria</taxon>
        <taxon>Bacillati</taxon>
        <taxon>Actinomycetota</taxon>
        <taxon>Actinomycetes</taxon>
        <taxon>Mycobacteriales</taxon>
        <taxon>Gordoniaceae</taxon>
        <taxon>Gordonia</taxon>
    </lineage>
</organism>
<dbReference type="EMBL" id="WMBR01000001">
    <property type="protein sequence ID" value="MXP21195.1"/>
    <property type="molecule type" value="Genomic_DNA"/>
</dbReference>
<gene>
    <name evidence="2" type="ORF">GIY30_07485</name>
</gene>
<name>A0A6L7GR86_9ACTN</name>